<protein>
    <submittedName>
        <fullName evidence="2">Uncharacterized protein</fullName>
    </submittedName>
</protein>
<reference evidence="2 3" key="1">
    <citation type="journal article" date="2024" name="Front Chem Biol">
        <title>Unveiling the potential of Daldinia eschscholtzii MFLUCC 19-0629 through bioactivity and bioinformatics studies for enhanced sustainable agriculture production.</title>
        <authorList>
            <person name="Brooks S."/>
            <person name="Weaver J.A."/>
            <person name="Klomchit A."/>
            <person name="Alharthi S.A."/>
            <person name="Onlamun T."/>
            <person name="Nurani R."/>
            <person name="Vong T.K."/>
            <person name="Alberti F."/>
            <person name="Greco C."/>
        </authorList>
    </citation>
    <scope>NUCLEOTIDE SEQUENCE [LARGE SCALE GENOMIC DNA]</scope>
    <source>
        <strain evidence="2">MFLUCC 19-0629</strain>
    </source>
</reference>
<dbReference type="AlphaFoldDB" id="A0AAX6MFB2"/>
<keyword evidence="3" id="KW-1185">Reference proteome</keyword>
<feature type="chain" id="PRO_5043993958" evidence="1">
    <location>
        <begin position="19"/>
        <end position="295"/>
    </location>
</feature>
<dbReference type="EMBL" id="JBANMG010000007">
    <property type="protein sequence ID" value="KAK6951136.1"/>
    <property type="molecule type" value="Genomic_DNA"/>
</dbReference>
<evidence type="ECO:0000256" key="1">
    <source>
        <dbReference type="SAM" id="SignalP"/>
    </source>
</evidence>
<gene>
    <name evidence="2" type="ORF">Daesc_007666</name>
</gene>
<proteinExistence type="predicted"/>
<name>A0AAX6MFB2_9PEZI</name>
<dbReference type="Proteomes" id="UP001369815">
    <property type="component" value="Unassembled WGS sequence"/>
</dbReference>
<evidence type="ECO:0000313" key="3">
    <source>
        <dbReference type="Proteomes" id="UP001369815"/>
    </source>
</evidence>
<accession>A0AAX6MFB2</accession>
<keyword evidence="1" id="KW-0732">Signal</keyword>
<evidence type="ECO:0000313" key="2">
    <source>
        <dbReference type="EMBL" id="KAK6951136.1"/>
    </source>
</evidence>
<feature type="signal peptide" evidence="1">
    <location>
        <begin position="1"/>
        <end position="18"/>
    </location>
</feature>
<comment type="caution">
    <text evidence="2">The sequence shown here is derived from an EMBL/GenBank/DDBJ whole genome shotgun (WGS) entry which is preliminary data.</text>
</comment>
<organism evidence="2 3">
    <name type="scientific">Daldinia eschscholtzii</name>
    <dbReference type="NCBI Taxonomy" id="292717"/>
    <lineage>
        <taxon>Eukaryota</taxon>
        <taxon>Fungi</taxon>
        <taxon>Dikarya</taxon>
        <taxon>Ascomycota</taxon>
        <taxon>Pezizomycotina</taxon>
        <taxon>Sordariomycetes</taxon>
        <taxon>Xylariomycetidae</taxon>
        <taxon>Xylariales</taxon>
        <taxon>Hypoxylaceae</taxon>
        <taxon>Daldinia</taxon>
    </lineage>
</organism>
<sequence length="295" mass="31014">MGLLISLFSLFAPGAALCAICEALIVIWPRVRLWIVADAPMTKFLHAARGKPAWAFVAGAGQDPVPRELCFGLAARGFNVVLYGVGSGSCDGVAAVQRLEALRAKLLKAYPENKYRVVVADTAAPRDAEEGFIAEVVGSLEGVNLTVLVNCIGEDGGGITGGIVSPQLNAALVSLLKRSAPALVINVTPSTVDNGNGTQLCSPHKGSEDVSHDGVSIVSCYLEGAAASSQGKLSLPRPTPRDLAEAVLLHAASGGKDGIVYPHWTQAMLRMTRKTWLGMAADKFSSIRKRNLSRE</sequence>